<keyword evidence="7 8" id="KW-0472">Membrane</keyword>
<evidence type="ECO:0000256" key="4">
    <source>
        <dbReference type="ARBA" id="ARBA00022692"/>
    </source>
</evidence>
<feature type="repeat" description="Solcar" evidence="8">
    <location>
        <begin position="217"/>
        <end position="308"/>
    </location>
</feature>
<evidence type="ECO:0000256" key="2">
    <source>
        <dbReference type="ARBA" id="ARBA00006375"/>
    </source>
</evidence>
<dbReference type="InterPro" id="IPR050391">
    <property type="entry name" value="Mito_Metabolite_Transporter"/>
</dbReference>
<dbReference type="SUPFAM" id="SSF103506">
    <property type="entry name" value="Mitochondrial carrier"/>
    <property type="match status" value="1"/>
</dbReference>
<evidence type="ECO:0000256" key="7">
    <source>
        <dbReference type="ARBA" id="ARBA00023136"/>
    </source>
</evidence>
<dbReference type="PANTHER" id="PTHR45618">
    <property type="entry name" value="MITOCHONDRIAL DICARBOXYLATE CARRIER-RELATED"/>
    <property type="match status" value="1"/>
</dbReference>
<name>A0ABQ8FF31_9FUNG</name>
<dbReference type="Proteomes" id="UP001648503">
    <property type="component" value="Unassembled WGS sequence"/>
</dbReference>
<proteinExistence type="inferred from homology"/>
<dbReference type="PROSITE" id="PS50920">
    <property type="entry name" value="SOLCAR"/>
    <property type="match status" value="3"/>
</dbReference>
<evidence type="ECO:0000256" key="1">
    <source>
        <dbReference type="ARBA" id="ARBA00004141"/>
    </source>
</evidence>
<organism evidence="10 11">
    <name type="scientific">Batrachochytrium salamandrivorans</name>
    <dbReference type="NCBI Taxonomy" id="1357716"/>
    <lineage>
        <taxon>Eukaryota</taxon>
        <taxon>Fungi</taxon>
        <taxon>Fungi incertae sedis</taxon>
        <taxon>Chytridiomycota</taxon>
        <taxon>Chytridiomycota incertae sedis</taxon>
        <taxon>Chytridiomycetes</taxon>
        <taxon>Rhizophydiales</taxon>
        <taxon>Rhizophydiales incertae sedis</taxon>
        <taxon>Batrachochytrium</taxon>
    </lineage>
</organism>
<dbReference type="EMBL" id="JAFCIX010000279">
    <property type="protein sequence ID" value="KAH6595737.1"/>
    <property type="molecule type" value="Genomic_DNA"/>
</dbReference>
<evidence type="ECO:0000256" key="6">
    <source>
        <dbReference type="ARBA" id="ARBA00022989"/>
    </source>
</evidence>
<keyword evidence="5" id="KW-0677">Repeat</keyword>
<feature type="repeat" description="Solcar" evidence="8">
    <location>
        <begin position="123"/>
        <end position="208"/>
    </location>
</feature>
<keyword evidence="3 9" id="KW-0813">Transport</keyword>
<evidence type="ECO:0000313" key="11">
    <source>
        <dbReference type="Proteomes" id="UP001648503"/>
    </source>
</evidence>
<comment type="similarity">
    <text evidence="2 9">Belongs to the mitochondrial carrier (TC 2.A.29) family.</text>
</comment>
<keyword evidence="6" id="KW-1133">Transmembrane helix</keyword>
<feature type="repeat" description="Solcar" evidence="8">
    <location>
        <begin position="1"/>
        <end position="101"/>
    </location>
</feature>
<evidence type="ECO:0000313" key="10">
    <source>
        <dbReference type="EMBL" id="KAH6595737.1"/>
    </source>
</evidence>
<dbReference type="InterPro" id="IPR023395">
    <property type="entry name" value="MCP_dom_sf"/>
</dbReference>
<dbReference type="Gene3D" id="1.50.40.10">
    <property type="entry name" value="Mitochondrial carrier domain"/>
    <property type="match status" value="1"/>
</dbReference>
<keyword evidence="4 8" id="KW-0812">Transmembrane</keyword>
<evidence type="ECO:0000256" key="3">
    <source>
        <dbReference type="ARBA" id="ARBA00022448"/>
    </source>
</evidence>
<keyword evidence="11" id="KW-1185">Reference proteome</keyword>
<accession>A0ABQ8FF31</accession>
<evidence type="ECO:0008006" key="12">
    <source>
        <dbReference type="Google" id="ProtNLM"/>
    </source>
</evidence>
<dbReference type="Pfam" id="PF00153">
    <property type="entry name" value="Mito_carr"/>
    <property type="match status" value="3"/>
</dbReference>
<comment type="caution">
    <text evidence="10">The sequence shown here is derived from an EMBL/GenBank/DDBJ whole genome shotgun (WGS) entry which is preliminary data.</text>
</comment>
<dbReference type="InterPro" id="IPR018108">
    <property type="entry name" value="MCP_transmembrane"/>
</dbReference>
<evidence type="ECO:0000256" key="8">
    <source>
        <dbReference type="PROSITE-ProRule" id="PRU00282"/>
    </source>
</evidence>
<protein>
    <recommendedName>
        <fullName evidence="12">Mitochondrial carrier</fullName>
    </recommendedName>
</protein>
<gene>
    <name evidence="10" type="ORF">BASA50_005638</name>
</gene>
<reference evidence="10 11" key="1">
    <citation type="submission" date="2021-02" db="EMBL/GenBank/DDBJ databases">
        <title>Variation within the Batrachochytrium salamandrivorans European outbreak.</title>
        <authorList>
            <person name="Kelly M."/>
            <person name="Pasmans F."/>
            <person name="Shea T.P."/>
            <person name="Munoz J.F."/>
            <person name="Carranza S."/>
            <person name="Cuomo C.A."/>
            <person name="Martel A."/>
        </authorList>
    </citation>
    <scope>NUCLEOTIDE SEQUENCE [LARGE SCALE GENOMIC DNA]</scope>
    <source>
        <strain evidence="10 11">AMFP18/2</strain>
    </source>
</reference>
<comment type="subcellular location">
    <subcellularLocation>
        <location evidence="1">Membrane</location>
        <topology evidence="1">Multi-pass membrane protein</topology>
    </subcellularLocation>
</comment>
<evidence type="ECO:0000256" key="5">
    <source>
        <dbReference type="ARBA" id="ARBA00022737"/>
    </source>
</evidence>
<evidence type="ECO:0000256" key="9">
    <source>
        <dbReference type="RuleBase" id="RU000488"/>
    </source>
</evidence>
<sequence>MCAAFVTHPVDTIKVRLQLQGELAKKAVSRTGSFPSLTTTALQSAQSTPSLPKYNGFLRGMAMIFKEEGIVGLYKGFTASLLREASYSTIRMGLYEPFKNALMLDNPTMNLHGPHGAQMPIREPLWAKIVAGGGAGMIGAAIANPTDLIKVRMQAQSEAATHSVMQIVMGIVRSEGLRGLYRGVGPTTQRAIILTASQLPSYDHSKRTLLDSGYFREGIITHFVCSMFAGFVCATTTSPIDLVKSRYMNQKFGSDGVGLKYKTSFDCFKKTLMTEGVAGLFKGWLPQWMRMGPHTIMTFLILEQLRKAAGIAPV</sequence>